<feature type="repeat" description="ANK" evidence="3">
    <location>
        <begin position="106"/>
        <end position="139"/>
    </location>
</feature>
<keyword evidence="2 3" id="KW-0040">ANK repeat</keyword>
<feature type="compositionally biased region" description="Basic and acidic residues" evidence="4">
    <location>
        <begin position="1"/>
        <end position="21"/>
    </location>
</feature>
<dbReference type="InterPro" id="IPR002110">
    <property type="entry name" value="Ankyrin_rpt"/>
</dbReference>
<organism evidence="5 6">
    <name type="scientific">Anaeramoeba ignava</name>
    <name type="common">Anaerobic marine amoeba</name>
    <dbReference type="NCBI Taxonomy" id="1746090"/>
    <lineage>
        <taxon>Eukaryota</taxon>
        <taxon>Metamonada</taxon>
        <taxon>Anaeramoebidae</taxon>
        <taxon>Anaeramoeba</taxon>
    </lineage>
</organism>
<dbReference type="SUPFAM" id="SSF48403">
    <property type="entry name" value="Ankyrin repeat"/>
    <property type="match status" value="1"/>
</dbReference>
<evidence type="ECO:0000313" key="5">
    <source>
        <dbReference type="EMBL" id="KAJ5072633.1"/>
    </source>
</evidence>
<dbReference type="OrthoDB" id="194358at2759"/>
<evidence type="ECO:0000313" key="6">
    <source>
        <dbReference type="Proteomes" id="UP001149090"/>
    </source>
</evidence>
<feature type="compositionally biased region" description="Low complexity" evidence="4">
    <location>
        <begin position="23"/>
        <end position="42"/>
    </location>
</feature>
<evidence type="ECO:0000256" key="1">
    <source>
        <dbReference type="ARBA" id="ARBA00022737"/>
    </source>
</evidence>
<dbReference type="Pfam" id="PF00023">
    <property type="entry name" value="Ank"/>
    <property type="match status" value="1"/>
</dbReference>
<evidence type="ECO:0000256" key="4">
    <source>
        <dbReference type="SAM" id="MobiDB-lite"/>
    </source>
</evidence>
<dbReference type="InterPro" id="IPR050745">
    <property type="entry name" value="Multifunctional_regulatory"/>
</dbReference>
<proteinExistence type="predicted"/>
<keyword evidence="6" id="KW-1185">Reference proteome</keyword>
<dbReference type="InterPro" id="IPR036770">
    <property type="entry name" value="Ankyrin_rpt-contain_sf"/>
</dbReference>
<dbReference type="SMART" id="SM00248">
    <property type="entry name" value="ANK"/>
    <property type="match status" value="7"/>
</dbReference>
<dbReference type="Gene3D" id="1.25.40.20">
    <property type="entry name" value="Ankyrin repeat-containing domain"/>
    <property type="match status" value="2"/>
</dbReference>
<protein>
    <submittedName>
        <fullName evidence="5">Cyclin-dependent kinase inhibitor 2c-related</fullName>
    </submittedName>
</protein>
<dbReference type="Proteomes" id="UP001149090">
    <property type="component" value="Unassembled WGS sequence"/>
</dbReference>
<dbReference type="AlphaFoldDB" id="A0A9Q0LH28"/>
<dbReference type="PANTHER" id="PTHR24189:SF50">
    <property type="entry name" value="ANKYRIN REPEAT AND SOCS BOX PROTEIN 2"/>
    <property type="match status" value="1"/>
</dbReference>
<dbReference type="EMBL" id="JAPDFW010000081">
    <property type="protein sequence ID" value="KAJ5072633.1"/>
    <property type="molecule type" value="Genomic_DNA"/>
</dbReference>
<feature type="repeat" description="ANK" evidence="3">
    <location>
        <begin position="138"/>
        <end position="171"/>
    </location>
</feature>
<feature type="repeat" description="ANK" evidence="3">
    <location>
        <begin position="256"/>
        <end position="289"/>
    </location>
</feature>
<dbReference type="PROSITE" id="PS50297">
    <property type="entry name" value="ANK_REP_REGION"/>
    <property type="match status" value="6"/>
</dbReference>
<feature type="compositionally biased region" description="Basic residues" evidence="4">
    <location>
        <begin position="43"/>
        <end position="53"/>
    </location>
</feature>
<feature type="repeat" description="ANK" evidence="3">
    <location>
        <begin position="285"/>
        <end position="318"/>
    </location>
</feature>
<comment type="caution">
    <text evidence="5">The sequence shown here is derived from an EMBL/GenBank/DDBJ whole genome shotgun (WGS) entry which is preliminary data.</text>
</comment>
<sequence length="366" mass="41235">MSNQQKRKETQTENQTEEKSNPKTKSNSKTKSNPQNYEPKIILKPKPKPKSKTKTNPSQKQVKSAKFRRTPLAITHIHLACRKSSDYNSLLSLLSQEDYDINAKTWNETALHIACRTGTIPDIIRALVIYGANVHEKADETPLHLACKHQADEDVIRILLASGANPNERNVFIKKFDIRNIRLILILPKKKSKWTSLHIACINKAESNIIRLLIAAGADVNIPAGFTPLHYACKENLNLDIITLLLISGADVNAQSGFTPLYLACKNNCNPMVVKILLSSRADPNPYSALHVACENSANLEIIELLLCAGANYNSKNEETPEEVCIRKQNFETSKIIKDFIENPKPFWKKHCKMPENQNNLKPEKK</sequence>
<feature type="repeat" description="ANK" evidence="3">
    <location>
        <begin position="224"/>
        <end position="257"/>
    </location>
</feature>
<evidence type="ECO:0000256" key="2">
    <source>
        <dbReference type="ARBA" id="ARBA00023043"/>
    </source>
</evidence>
<dbReference type="Pfam" id="PF12796">
    <property type="entry name" value="Ank_2"/>
    <property type="match status" value="2"/>
</dbReference>
<keyword evidence="1" id="KW-0677">Repeat</keyword>
<evidence type="ECO:0000256" key="3">
    <source>
        <dbReference type="PROSITE-ProRule" id="PRU00023"/>
    </source>
</evidence>
<reference evidence="5" key="1">
    <citation type="submission" date="2022-10" db="EMBL/GenBank/DDBJ databases">
        <title>Novel sulphate-reducing endosymbionts in the free-living metamonad Anaeramoeba.</title>
        <authorList>
            <person name="Jerlstrom-Hultqvist J."/>
            <person name="Cepicka I."/>
            <person name="Gallot-Lavallee L."/>
            <person name="Salas-Leiva D."/>
            <person name="Curtis B.A."/>
            <person name="Zahonova K."/>
            <person name="Pipaliya S."/>
            <person name="Dacks J."/>
            <person name="Roger A.J."/>
        </authorList>
    </citation>
    <scope>NUCLEOTIDE SEQUENCE</scope>
    <source>
        <strain evidence="5">BMAN</strain>
    </source>
</reference>
<name>A0A9Q0LH28_ANAIG</name>
<dbReference type="PROSITE" id="PS50088">
    <property type="entry name" value="ANK_REPEAT"/>
    <property type="match status" value="6"/>
</dbReference>
<gene>
    <name evidence="5" type="ORF">M0811_01648</name>
</gene>
<accession>A0A9Q0LH28</accession>
<dbReference type="PANTHER" id="PTHR24189">
    <property type="entry name" value="MYOTROPHIN"/>
    <property type="match status" value="1"/>
</dbReference>
<feature type="region of interest" description="Disordered" evidence="4">
    <location>
        <begin position="1"/>
        <end position="66"/>
    </location>
</feature>
<feature type="repeat" description="ANK" evidence="3">
    <location>
        <begin position="192"/>
        <end position="225"/>
    </location>
</feature>